<dbReference type="EMBL" id="JARESE010000036">
    <property type="protein sequence ID" value="MDE8652315.1"/>
    <property type="molecule type" value="Genomic_DNA"/>
</dbReference>
<dbReference type="Pfam" id="PF02342">
    <property type="entry name" value="TerD"/>
    <property type="match status" value="1"/>
</dbReference>
<dbReference type="PANTHER" id="PTHR32097">
    <property type="entry name" value="CAMP-BINDING PROTEIN 1-RELATED"/>
    <property type="match status" value="1"/>
</dbReference>
<dbReference type="Gene3D" id="2.60.60.30">
    <property type="entry name" value="sav2460 like domains"/>
    <property type="match status" value="1"/>
</dbReference>
<dbReference type="InterPro" id="IPR003325">
    <property type="entry name" value="TerD"/>
</dbReference>
<accession>A0ABT5WQJ3</accession>
<evidence type="ECO:0000313" key="3">
    <source>
        <dbReference type="EMBL" id="MDE8652315.1"/>
    </source>
</evidence>
<comment type="caution">
    <text evidence="3">The sequence shown here is derived from an EMBL/GenBank/DDBJ whole genome shotgun (WGS) entry which is preliminary data.</text>
</comment>
<proteinExistence type="predicted"/>
<dbReference type="CDD" id="cd06974">
    <property type="entry name" value="TerD_like"/>
    <property type="match status" value="1"/>
</dbReference>
<dbReference type="Proteomes" id="UP001216253">
    <property type="component" value="Unassembled WGS sequence"/>
</dbReference>
<dbReference type="InterPro" id="IPR051324">
    <property type="entry name" value="Stress/Tellurium_Resist"/>
</dbReference>
<sequence length="194" mass="20880">MVSLQKGESVRLEKSGGGTLTRVAMGLGWDVRQAKGFFARLTGGGGGEIDLDASCLLFDAQRNLLDQVWFRQLVSGDGSIVHSGDNRTGAGDGDDEVINVDLMRLPANVQTLLFTVNSFLGDSFDRIENAYCRLVDSTNGKELARFDLTGAGSHTGQVMAKVMRSGDGWEMKALGERTSGRTFQDMMPIILGAL</sequence>
<organism evidence="3 4">
    <name type="scientific">Novosphingobium album</name>
    <name type="common">ex Liu et al. 2023</name>
    <dbReference type="NCBI Taxonomy" id="3031130"/>
    <lineage>
        <taxon>Bacteria</taxon>
        <taxon>Pseudomonadati</taxon>
        <taxon>Pseudomonadota</taxon>
        <taxon>Alphaproteobacteria</taxon>
        <taxon>Sphingomonadales</taxon>
        <taxon>Sphingomonadaceae</taxon>
        <taxon>Novosphingobium</taxon>
    </lineage>
</organism>
<reference evidence="3 4" key="1">
    <citation type="submission" date="2023-03" db="EMBL/GenBank/DDBJ databases">
        <title>NovoSphingobium album sp. nov. isolated from polycyclic aromatic hydrocarbons- and heavy-metal polluted soil.</title>
        <authorList>
            <person name="Liu Z."/>
            <person name="Wang K."/>
        </authorList>
    </citation>
    <scope>NUCLEOTIDE SEQUENCE [LARGE SCALE GENOMIC DNA]</scope>
    <source>
        <strain evidence="3 4">H3SJ31-1</strain>
    </source>
</reference>
<name>A0ABT5WQJ3_9SPHN</name>
<keyword evidence="1" id="KW-0778">Tellurium resistance</keyword>
<feature type="domain" description="TerD" evidence="2">
    <location>
        <begin position="2"/>
        <end position="180"/>
    </location>
</feature>
<gene>
    <name evidence="3" type="ORF">PYV00_11425</name>
</gene>
<evidence type="ECO:0000259" key="2">
    <source>
        <dbReference type="Pfam" id="PF02342"/>
    </source>
</evidence>
<keyword evidence="4" id="KW-1185">Reference proteome</keyword>
<dbReference type="PANTHER" id="PTHR32097:SF17">
    <property type="entry name" value="CAMP-BINDING PROTEIN 1-RELATED"/>
    <property type="match status" value="1"/>
</dbReference>
<evidence type="ECO:0000313" key="4">
    <source>
        <dbReference type="Proteomes" id="UP001216253"/>
    </source>
</evidence>
<protein>
    <submittedName>
        <fullName evidence="3">Tellurium resistance TerZ family protein</fullName>
    </submittedName>
</protein>
<dbReference type="RefSeq" id="WP_275228399.1">
    <property type="nucleotide sequence ID" value="NZ_JARESE010000036.1"/>
</dbReference>
<evidence type="ECO:0000256" key="1">
    <source>
        <dbReference type="ARBA" id="ARBA00022686"/>
    </source>
</evidence>